<proteinExistence type="predicted"/>
<comment type="caution">
    <text evidence="1">The sequence shown here is derived from an EMBL/GenBank/DDBJ whole genome shotgun (WGS) entry which is preliminary data.</text>
</comment>
<accession>A0A7J8SVY7</accession>
<evidence type="ECO:0000313" key="2">
    <source>
        <dbReference type="Proteomes" id="UP000593561"/>
    </source>
</evidence>
<dbReference type="Proteomes" id="UP000593561">
    <property type="component" value="Unassembled WGS sequence"/>
</dbReference>
<protein>
    <recommendedName>
        <fullName evidence="3">RNase H type-1 domain-containing protein</fullName>
    </recommendedName>
</protein>
<name>A0A7J8SVY7_GOSDV</name>
<organism evidence="1 2">
    <name type="scientific">Gossypium davidsonii</name>
    <name type="common">Davidson's cotton</name>
    <name type="synonym">Gossypium klotzschianum subsp. davidsonii</name>
    <dbReference type="NCBI Taxonomy" id="34287"/>
    <lineage>
        <taxon>Eukaryota</taxon>
        <taxon>Viridiplantae</taxon>
        <taxon>Streptophyta</taxon>
        <taxon>Embryophyta</taxon>
        <taxon>Tracheophyta</taxon>
        <taxon>Spermatophyta</taxon>
        <taxon>Magnoliopsida</taxon>
        <taxon>eudicotyledons</taxon>
        <taxon>Gunneridae</taxon>
        <taxon>Pentapetalae</taxon>
        <taxon>rosids</taxon>
        <taxon>malvids</taxon>
        <taxon>Malvales</taxon>
        <taxon>Malvaceae</taxon>
        <taxon>Malvoideae</taxon>
        <taxon>Gossypium</taxon>
    </lineage>
</organism>
<feature type="non-terminal residue" evidence="1">
    <location>
        <position position="1"/>
    </location>
</feature>
<reference evidence="1 2" key="1">
    <citation type="journal article" date="2019" name="Genome Biol. Evol.">
        <title>Insights into the evolution of the New World diploid cottons (Gossypium, subgenus Houzingenia) based on genome sequencing.</title>
        <authorList>
            <person name="Grover C.E."/>
            <person name="Arick M.A. 2nd"/>
            <person name="Thrash A."/>
            <person name="Conover J.L."/>
            <person name="Sanders W.S."/>
            <person name="Peterson D.G."/>
            <person name="Frelichowski J.E."/>
            <person name="Scheffler J.A."/>
            <person name="Scheffler B.E."/>
            <person name="Wendel J.F."/>
        </authorList>
    </citation>
    <scope>NUCLEOTIDE SEQUENCE [LARGE SCALE GENOMIC DNA]</scope>
    <source>
        <strain evidence="1">27</strain>
        <tissue evidence="1">Leaf</tissue>
    </source>
</reference>
<evidence type="ECO:0000313" key="1">
    <source>
        <dbReference type="EMBL" id="MBA0630267.1"/>
    </source>
</evidence>
<evidence type="ECO:0008006" key="3">
    <source>
        <dbReference type="Google" id="ProtNLM"/>
    </source>
</evidence>
<dbReference type="EMBL" id="JABFAC010000012">
    <property type="protein sequence ID" value="MBA0630267.1"/>
    <property type="molecule type" value="Genomic_DNA"/>
</dbReference>
<sequence>VVRLAIDLGFQDVVIEGDSLTVIKKLFAPLSLSQHLDVFDRES</sequence>
<dbReference type="AlphaFoldDB" id="A0A7J8SVY7"/>
<feature type="non-terminal residue" evidence="1">
    <location>
        <position position="43"/>
    </location>
</feature>
<gene>
    <name evidence="1" type="ORF">Godav_002383</name>
</gene>
<keyword evidence="2" id="KW-1185">Reference proteome</keyword>